<sequence length="72" mass="8345">MLHIHMFPLVALLPFIIISSAVLTTILYVENQKDSYYNKFPIFGIGFSSFIYFSVFAIMISNIGEFIYDRIL</sequence>
<dbReference type="HOGENOM" id="CLU_2721460_0_0_5"/>
<organism evidence="2 3">
    <name type="scientific">Zymomonas mobilis subsp. pomaceae (strain ATCC 29192 / DSM 22645 / JCM 10191 / CCUG 17912 / NBRC 13757 / NCIMB 11200 / NRRL B-4491 / Barker I)</name>
    <dbReference type="NCBI Taxonomy" id="579138"/>
    <lineage>
        <taxon>Bacteria</taxon>
        <taxon>Pseudomonadati</taxon>
        <taxon>Pseudomonadota</taxon>
        <taxon>Alphaproteobacteria</taxon>
        <taxon>Sphingomonadales</taxon>
        <taxon>Zymomonadaceae</taxon>
        <taxon>Zymomonas</taxon>
    </lineage>
</organism>
<protein>
    <submittedName>
        <fullName evidence="2">Uncharacterized protein</fullName>
    </submittedName>
</protein>
<reference evidence="2 3" key="1">
    <citation type="journal article" date="2011" name="J. Bacteriol.">
        <title>Genome sequence of the ethanol-producing Zymomonas mobilis subsp. pomaceae lectotype strain ATCC 29192.</title>
        <authorList>
            <person name="Kouvelis V.N."/>
            <person name="Davenport K.W."/>
            <person name="Brettin T.S."/>
            <person name="Bruce D."/>
            <person name="Detter C."/>
            <person name="Han C.S."/>
            <person name="Nolan M."/>
            <person name="Tapia R."/>
            <person name="Damoulaki A."/>
            <person name="Kyrpides N.C."/>
            <person name="Typas M.A."/>
            <person name="Pappas K.M."/>
        </authorList>
    </citation>
    <scope>NUCLEOTIDE SEQUENCE [LARGE SCALE GENOMIC DNA]</scope>
    <source>
        <strain evidence="3">ATCC 29192 / DSM 22645 / JCM 10191 / CCUG 17912 / NBRC 13757 / NCIMB 11200 / NRRL B-4491 / Barker I</strain>
    </source>
</reference>
<keyword evidence="1" id="KW-0472">Membrane</keyword>
<dbReference type="EMBL" id="CP002865">
    <property type="protein sequence ID" value="AEI38022.1"/>
    <property type="molecule type" value="Genomic_DNA"/>
</dbReference>
<dbReference type="KEGG" id="zmp:Zymop_1126"/>
<accession>F8ETS5</accession>
<keyword evidence="1" id="KW-0812">Transmembrane</keyword>
<evidence type="ECO:0000313" key="3">
    <source>
        <dbReference type="Proteomes" id="UP000000491"/>
    </source>
</evidence>
<dbReference type="PATRIC" id="fig|579138.3.peg.1195"/>
<dbReference type="AlphaFoldDB" id="F8ETS5"/>
<dbReference type="Proteomes" id="UP000000491">
    <property type="component" value="Chromosome"/>
</dbReference>
<gene>
    <name evidence="2" type="ordered locus">Zymop_1126</name>
</gene>
<evidence type="ECO:0000313" key="2">
    <source>
        <dbReference type="EMBL" id="AEI38022.1"/>
    </source>
</evidence>
<evidence type="ECO:0000256" key="1">
    <source>
        <dbReference type="SAM" id="Phobius"/>
    </source>
</evidence>
<proteinExistence type="predicted"/>
<keyword evidence="1" id="KW-1133">Transmembrane helix</keyword>
<name>F8ETS5_ZYMMT</name>
<feature type="transmembrane region" description="Helical" evidence="1">
    <location>
        <begin position="6"/>
        <end position="28"/>
    </location>
</feature>
<feature type="transmembrane region" description="Helical" evidence="1">
    <location>
        <begin position="40"/>
        <end position="60"/>
    </location>
</feature>